<dbReference type="InterPro" id="IPR038297">
    <property type="entry name" value="CcmH/CycL/NrfF/Ccl2_sf"/>
</dbReference>
<dbReference type="EMBL" id="BRXS01000004">
    <property type="protein sequence ID" value="GLC26110.1"/>
    <property type="molecule type" value="Genomic_DNA"/>
</dbReference>
<name>A0AA37V1F7_9BACT</name>
<evidence type="ECO:0000259" key="7">
    <source>
        <dbReference type="Pfam" id="PF03918"/>
    </source>
</evidence>
<comment type="similarity">
    <text evidence="1 5">Belongs to the CcmH/CycL/Ccl2/NrfF family.</text>
</comment>
<comment type="function">
    <text evidence="5">Possible subunit of a heme lyase.</text>
</comment>
<evidence type="ECO:0000313" key="8">
    <source>
        <dbReference type="EMBL" id="GLC26110.1"/>
    </source>
</evidence>
<dbReference type="InterPro" id="IPR005616">
    <property type="entry name" value="CcmH/CycL/Ccl2/NrfF_N"/>
</dbReference>
<keyword evidence="9" id="KW-1185">Reference proteome</keyword>
<feature type="transmembrane region" description="Helical" evidence="5">
    <location>
        <begin position="155"/>
        <end position="176"/>
    </location>
</feature>
<dbReference type="Pfam" id="PF03918">
    <property type="entry name" value="CcmH"/>
    <property type="match status" value="1"/>
</dbReference>
<evidence type="ECO:0000256" key="2">
    <source>
        <dbReference type="ARBA" id="ARBA00022617"/>
    </source>
</evidence>
<organism evidence="8 9">
    <name type="scientific">Roseisolibacter agri</name>
    <dbReference type="NCBI Taxonomy" id="2014610"/>
    <lineage>
        <taxon>Bacteria</taxon>
        <taxon>Pseudomonadati</taxon>
        <taxon>Gemmatimonadota</taxon>
        <taxon>Gemmatimonadia</taxon>
        <taxon>Gemmatimonadales</taxon>
        <taxon>Gemmatimonadaceae</taxon>
        <taxon>Roseisolibacter</taxon>
    </lineage>
</organism>
<dbReference type="Proteomes" id="UP001161325">
    <property type="component" value="Unassembled WGS sequence"/>
</dbReference>
<dbReference type="Gene3D" id="1.10.8.640">
    <property type="entry name" value="Cytochrome C biogenesis protein"/>
    <property type="match status" value="1"/>
</dbReference>
<keyword evidence="5" id="KW-0812">Transmembrane</keyword>
<dbReference type="AlphaFoldDB" id="A0AA37V1F7"/>
<keyword evidence="5" id="KW-0732">Signal</keyword>
<gene>
    <name evidence="8" type="ORF">rosag_26230</name>
</gene>
<feature type="chain" id="PRO_5041482005" description="Cytochrome c-type biogenesis protein" evidence="5">
    <location>
        <begin position="34"/>
        <end position="227"/>
    </location>
</feature>
<protein>
    <recommendedName>
        <fullName evidence="5">Cytochrome c-type biogenesis protein</fullName>
    </recommendedName>
</protein>
<evidence type="ECO:0000313" key="9">
    <source>
        <dbReference type="Proteomes" id="UP001161325"/>
    </source>
</evidence>
<sequence>MAAPHYVIGGYALSRRRFLAALGAGWATATVTAAATAIAQQEAQPQTQQSAASNVAMDQGAAKTVRRPPKPGATPVVDDAARDALEHQIKCQCGCTLDVYTCRTTDFSCQVSPAMHRDVLSLVEGGYSADEIIAAFTDTYGQQVLMAPKREGFNLAGYAMPFAALGTGAVVVAALIRKWGRRAAVVQAAHDARLASATASNGASPIGIDASADELARLEAAVRGDAR</sequence>
<keyword evidence="3 5" id="KW-0479">Metal-binding</keyword>
<evidence type="ECO:0000256" key="1">
    <source>
        <dbReference type="ARBA" id="ARBA00010342"/>
    </source>
</evidence>
<comment type="caution">
    <text evidence="8">The sequence shown here is derived from an EMBL/GenBank/DDBJ whole genome shotgun (WGS) entry which is preliminary data.</text>
</comment>
<evidence type="ECO:0000256" key="3">
    <source>
        <dbReference type="ARBA" id="ARBA00022723"/>
    </source>
</evidence>
<feature type="signal peptide" evidence="5">
    <location>
        <begin position="1"/>
        <end position="33"/>
    </location>
</feature>
<evidence type="ECO:0000256" key="6">
    <source>
        <dbReference type="SAM" id="MobiDB-lite"/>
    </source>
</evidence>
<dbReference type="GO" id="GO:0046872">
    <property type="term" value="F:metal ion binding"/>
    <property type="evidence" value="ECO:0007669"/>
    <property type="project" value="UniProtKB-KW"/>
</dbReference>
<accession>A0AA37V1F7</accession>
<proteinExistence type="inferred from homology"/>
<reference evidence="8" key="1">
    <citation type="submission" date="2022-08" db="EMBL/GenBank/DDBJ databases">
        <title>Draft genome sequencing of Roseisolibacter agri AW1220.</title>
        <authorList>
            <person name="Tobiishi Y."/>
            <person name="Tonouchi A."/>
        </authorList>
    </citation>
    <scope>NUCLEOTIDE SEQUENCE</scope>
    <source>
        <strain evidence="8">AW1220</strain>
    </source>
</reference>
<evidence type="ECO:0000256" key="5">
    <source>
        <dbReference type="RuleBase" id="RU364112"/>
    </source>
</evidence>
<feature type="domain" description="CcmH/CycL/Ccl2/NrfF N-terminal" evidence="7">
    <location>
        <begin position="81"/>
        <end position="193"/>
    </location>
</feature>
<feature type="region of interest" description="Disordered" evidence="6">
    <location>
        <begin position="45"/>
        <end position="77"/>
    </location>
</feature>
<keyword evidence="5" id="KW-0472">Membrane</keyword>
<dbReference type="PROSITE" id="PS51318">
    <property type="entry name" value="TAT"/>
    <property type="match status" value="1"/>
</dbReference>
<keyword evidence="5" id="KW-1133">Transmembrane helix</keyword>
<keyword evidence="2 5" id="KW-0349">Heme</keyword>
<dbReference type="RefSeq" id="WP_284350578.1">
    <property type="nucleotide sequence ID" value="NZ_BRXS01000004.1"/>
</dbReference>
<evidence type="ECO:0000256" key="4">
    <source>
        <dbReference type="ARBA" id="ARBA00023004"/>
    </source>
</evidence>
<keyword evidence="4 5" id="KW-0408">Iron</keyword>
<dbReference type="InterPro" id="IPR006311">
    <property type="entry name" value="TAT_signal"/>
</dbReference>